<dbReference type="InterPro" id="IPR036079">
    <property type="entry name" value="ATPase_csu/dsu_sf"/>
</dbReference>
<dbReference type="PANTHER" id="PTHR38682:SF1">
    <property type="entry name" value="V-TYPE ATP SYNTHASE SUBUNIT C"/>
    <property type="match status" value="1"/>
</dbReference>
<evidence type="ECO:0000256" key="1">
    <source>
        <dbReference type="ARBA" id="ARBA00022448"/>
    </source>
</evidence>
<proteinExistence type="predicted"/>
<dbReference type="InterPro" id="IPR044911">
    <property type="entry name" value="V-type_ATPase_csu/dsu_dom_3"/>
</dbReference>
<reference evidence="3" key="1">
    <citation type="journal article" date="2021" name="PeerJ">
        <title>Extensive microbial diversity within the chicken gut microbiome revealed by metagenomics and culture.</title>
        <authorList>
            <person name="Gilroy R."/>
            <person name="Ravi A."/>
            <person name="Getino M."/>
            <person name="Pursley I."/>
            <person name="Horton D.L."/>
            <person name="Alikhan N.F."/>
            <person name="Baker D."/>
            <person name="Gharbi K."/>
            <person name="Hall N."/>
            <person name="Watson M."/>
            <person name="Adriaenssens E.M."/>
            <person name="Foster-Nyarko E."/>
            <person name="Jarju S."/>
            <person name="Secka A."/>
            <person name="Antonio M."/>
            <person name="Oren A."/>
            <person name="Chaudhuri R.R."/>
            <person name="La Ragione R."/>
            <person name="Hildebrand F."/>
            <person name="Pallen M.J."/>
        </authorList>
    </citation>
    <scope>NUCLEOTIDE SEQUENCE</scope>
    <source>
        <strain evidence="3">CHK187-11901</strain>
    </source>
</reference>
<accession>A0A9D2NRB2</accession>
<dbReference type="Proteomes" id="UP000823896">
    <property type="component" value="Unassembled WGS sequence"/>
</dbReference>
<dbReference type="Pfam" id="PF01992">
    <property type="entry name" value="vATP-synt_AC39"/>
    <property type="match status" value="1"/>
</dbReference>
<gene>
    <name evidence="3" type="ORF">H9702_08715</name>
</gene>
<keyword evidence="1" id="KW-0813">Transport</keyword>
<keyword evidence="2" id="KW-0406">Ion transport</keyword>
<dbReference type="SUPFAM" id="SSF103486">
    <property type="entry name" value="V-type ATP synthase subunit C"/>
    <property type="match status" value="1"/>
</dbReference>
<dbReference type="EMBL" id="DWWM01000056">
    <property type="protein sequence ID" value="HJC37191.1"/>
    <property type="molecule type" value="Genomic_DNA"/>
</dbReference>
<evidence type="ECO:0000313" key="4">
    <source>
        <dbReference type="Proteomes" id="UP000823896"/>
    </source>
</evidence>
<dbReference type="AlphaFoldDB" id="A0A9D2NRB2"/>
<evidence type="ECO:0000313" key="3">
    <source>
        <dbReference type="EMBL" id="HJC37191.1"/>
    </source>
</evidence>
<dbReference type="InterPro" id="IPR002843">
    <property type="entry name" value="ATPase_V0-cplx_csu/dsu"/>
</dbReference>
<organism evidence="3 4">
    <name type="scientific">Candidatus Merdibacter merdavium</name>
    <dbReference type="NCBI Taxonomy" id="2838692"/>
    <lineage>
        <taxon>Bacteria</taxon>
        <taxon>Bacillati</taxon>
        <taxon>Bacillota</taxon>
        <taxon>Erysipelotrichia</taxon>
        <taxon>Erysipelotrichales</taxon>
        <taxon>Erysipelotrichaceae</taxon>
        <taxon>Merdibacter</taxon>
    </lineage>
</organism>
<evidence type="ECO:0000256" key="2">
    <source>
        <dbReference type="ARBA" id="ARBA00023065"/>
    </source>
</evidence>
<protein>
    <submittedName>
        <fullName evidence="3">V-type ATPase subunit</fullName>
    </submittedName>
</protein>
<dbReference type="PANTHER" id="PTHR38682">
    <property type="entry name" value="V-TYPE ATP SYNTHASE SUBUNIT C"/>
    <property type="match status" value="1"/>
</dbReference>
<sequence length="345" mass="40717">MARANAIAAKVRSLHGEQLDERDYAELLSRRNVPEIAAYLKNETHYKYALRDVRENNVHRGQLEDLLRKDVFREVIKLYRYADRKEAAYYHLYIEENEIKVILETLRMMISGRYDDAIIQLPLFLKEFASFDLMKIGAVRCFDDMLDVLAKTPYALLLAPYRQPKGEENDISYTACEHALMKHYYTKVMRTIDKIAKGKLQRDLRELHGMDIDLKNMEIIYRLKHYYHASGDVIRDSLYPFFTHVNSGQLEEMIAAQDDRSLLKLIRSTWYHLDIPDEAEVDIGWYMDALRFQTSKRRLYYAQQASVMFGAYIVLQRTELANVTRVIEGIRYQVPAERIKSMLIY</sequence>
<reference evidence="3" key="2">
    <citation type="submission" date="2021-04" db="EMBL/GenBank/DDBJ databases">
        <authorList>
            <person name="Gilroy R."/>
        </authorList>
    </citation>
    <scope>NUCLEOTIDE SEQUENCE</scope>
    <source>
        <strain evidence="3">CHK187-11901</strain>
    </source>
</reference>
<dbReference type="InterPro" id="IPR050873">
    <property type="entry name" value="V-ATPase_V0D/AC39_subunit"/>
</dbReference>
<dbReference type="Gene3D" id="1.10.132.50">
    <property type="entry name" value="ATP synthase (C/AC39) subunit, domain 3"/>
    <property type="match status" value="3"/>
</dbReference>
<dbReference type="GO" id="GO:0046961">
    <property type="term" value="F:proton-transporting ATPase activity, rotational mechanism"/>
    <property type="evidence" value="ECO:0007669"/>
    <property type="project" value="InterPro"/>
</dbReference>
<comment type="caution">
    <text evidence="3">The sequence shown here is derived from an EMBL/GenBank/DDBJ whole genome shotgun (WGS) entry which is preliminary data.</text>
</comment>
<name>A0A9D2NRB2_9FIRM</name>